<sequence>MKKIFQVGIFCLFLTSYAQAQSVSNNALPTNPNIESGAATITQSTNQLTINQSTDKLITNWSSFNIGKDATVQFNQPSSTSSALNRVNSNDPSYIFGSLRANGQVILINPSGVIFGQGARFDAGSFIASTLNLKSSDFLNNKYIFERDPNLQAGSIENNGSINAFAGGTVAFIAPQVVNNGS</sequence>
<evidence type="ECO:0000256" key="4">
    <source>
        <dbReference type="SAM" id="SignalP"/>
    </source>
</evidence>
<dbReference type="EMBL" id="RGMI01000237">
    <property type="protein sequence ID" value="NCU50924.1"/>
    <property type="molecule type" value="Genomic_DNA"/>
</dbReference>
<dbReference type="InterPro" id="IPR008638">
    <property type="entry name" value="FhaB/CdiA-like_TPS"/>
</dbReference>
<accession>A0A966HP46</accession>
<evidence type="ECO:0000313" key="7">
    <source>
        <dbReference type="Proteomes" id="UP000699985"/>
    </source>
</evidence>
<dbReference type="InterPro" id="IPR050909">
    <property type="entry name" value="Bact_Autotransporter_VF"/>
</dbReference>
<feature type="domain" description="Filamentous haemagglutinin FhaB/tRNA nuclease CdiA-like TPS" evidence="5">
    <location>
        <begin position="25"/>
        <end position="137"/>
    </location>
</feature>
<comment type="caution">
    <text evidence="6">The sequence shown here is derived from an EMBL/GenBank/DDBJ whole genome shotgun (WGS) entry which is preliminary data.</text>
</comment>
<evidence type="ECO:0000256" key="2">
    <source>
        <dbReference type="ARBA" id="ARBA00022525"/>
    </source>
</evidence>
<dbReference type="Pfam" id="PF05860">
    <property type="entry name" value="TPS"/>
    <property type="match status" value="1"/>
</dbReference>
<evidence type="ECO:0000259" key="5">
    <source>
        <dbReference type="SMART" id="SM00912"/>
    </source>
</evidence>
<dbReference type="InterPro" id="IPR012334">
    <property type="entry name" value="Pectin_lyas_fold"/>
</dbReference>
<dbReference type="GO" id="GO:0005576">
    <property type="term" value="C:extracellular region"/>
    <property type="evidence" value="ECO:0007669"/>
    <property type="project" value="UniProtKB-SubCell"/>
</dbReference>
<dbReference type="SMART" id="SM00912">
    <property type="entry name" value="Haemagg_act"/>
    <property type="match status" value="1"/>
</dbReference>
<dbReference type="Proteomes" id="UP000699985">
    <property type="component" value="Unassembled WGS sequence"/>
</dbReference>
<dbReference type="InterPro" id="IPR011050">
    <property type="entry name" value="Pectin_lyase_fold/virulence"/>
</dbReference>
<evidence type="ECO:0000256" key="3">
    <source>
        <dbReference type="ARBA" id="ARBA00022729"/>
    </source>
</evidence>
<evidence type="ECO:0000313" key="6">
    <source>
        <dbReference type="EMBL" id="NCU50924.1"/>
    </source>
</evidence>
<evidence type="ECO:0000256" key="1">
    <source>
        <dbReference type="ARBA" id="ARBA00004613"/>
    </source>
</evidence>
<dbReference type="AlphaFoldDB" id="A0A966HP46"/>
<feature type="signal peptide" evidence="4">
    <location>
        <begin position="1"/>
        <end position="20"/>
    </location>
</feature>
<dbReference type="PANTHER" id="PTHR12338">
    <property type="entry name" value="AUTOTRANSPORTER"/>
    <property type="match status" value="1"/>
</dbReference>
<dbReference type="PANTHER" id="PTHR12338:SF8">
    <property type="entry name" value="HEME_HEMOPEXIN-BINDING PROTEIN"/>
    <property type="match status" value="1"/>
</dbReference>
<feature type="chain" id="PRO_5037685075" evidence="4">
    <location>
        <begin position="21"/>
        <end position="182"/>
    </location>
</feature>
<gene>
    <name evidence="6" type="ORF">EBX29_04055</name>
</gene>
<dbReference type="SUPFAM" id="SSF51126">
    <property type="entry name" value="Pectin lyase-like"/>
    <property type="match status" value="1"/>
</dbReference>
<proteinExistence type="predicted"/>
<keyword evidence="3 4" id="KW-0732">Signal</keyword>
<feature type="non-terminal residue" evidence="6">
    <location>
        <position position="182"/>
    </location>
</feature>
<keyword evidence="2" id="KW-0964">Secreted</keyword>
<reference evidence="6" key="1">
    <citation type="submission" date="2018-10" db="EMBL/GenBank/DDBJ databases">
        <title>Iterative Subtractive Binning of Freshwater Chronoseries Metagenomes Recovers Nearly Complete Genomes from over Four Hundred Novel Species.</title>
        <authorList>
            <person name="Rodriguez-R L.M."/>
            <person name="Tsementzi D."/>
            <person name="Luo C."/>
            <person name="Konstantinidis K.T."/>
        </authorList>
    </citation>
    <scope>NUCLEOTIDE SEQUENCE</scope>
    <source>
        <strain evidence="6">WB8_1A_003</strain>
    </source>
</reference>
<protein>
    <submittedName>
        <fullName evidence="6">Filamentous hemagglutinin N-terminal domain-containing protein</fullName>
    </submittedName>
</protein>
<dbReference type="Gene3D" id="2.160.20.10">
    <property type="entry name" value="Single-stranded right-handed beta-helix, Pectin lyase-like"/>
    <property type="match status" value="1"/>
</dbReference>
<name>A0A966HP46_9PROT</name>
<dbReference type="NCBIfam" id="TIGR01901">
    <property type="entry name" value="adhes_NPXG"/>
    <property type="match status" value="1"/>
</dbReference>
<organism evidence="6 7">
    <name type="scientific">Candidatus Fonsibacter lacus</name>
    <dbReference type="NCBI Taxonomy" id="2576439"/>
    <lineage>
        <taxon>Bacteria</taxon>
        <taxon>Pseudomonadati</taxon>
        <taxon>Pseudomonadota</taxon>
        <taxon>Alphaproteobacteria</taxon>
        <taxon>Candidatus Pelagibacterales</taxon>
        <taxon>Candidatus Pelagibacterales incertae sedis</taxon>
        <taxon>Candidatus Fonsibacter</taxon>
    </lineage>
</organism>
<comment type="subcellular location">
    <subcellularLocation>
        <location evidence="1">Secreted</location>
    </subcellularLocation>
</comment>